<keyword evidence="2" id="KW-1185">Reference proteome</keyword>
<organism evidence="1 2">
    <name type="scientific">Ranitomeya imitator</name>
    <name type="common">mimic poison frog</name>
    <dbReference type="NCBI Taxonomy" id="111125"/>
    <lineage>
        <taxon>Eukaryota</taxon>
        <taxon>Metazoa</taxon>
        <taxon>Chordata</taxon>
        <taxon>Craniata</taxon>
        <taxon>Vertebrata</taxon>
        <taxon>Euteleostomi</taxon>
        <taxon>Amphibia</taxon>
        <taxon>Batrachia</taxon>
        <taxon>Anura</taxon>
        <taxon>Neobatrachia</taxon>
        <taxon>Hyloidea</taxon>
        <taxon>Dendrobatidae</taxon>
        <taxon>Dendrobatinae</taxon>
        <taxon>Ranitomeya</taxon>
    </lineage>
</organism>
<dbReference type="Proteomes" id="UP001176940">
    <property type="component" value="Unassembled WGS sequence"/>
</dbReference>
<dbReference type="EMBL" id="CAUEEQ010026987">
    <property type="protein sequence ID" value="CAJ0947594.1"/>
    <property type="molecule type" value="Genomic_DNA"/>
</dbReference>
<proteinExistence type="predicted"/>
<gene>
    <name evidence="1" type="ORF">RIMI_LOCUS11749940</name>
</gene>
<evidence type="ECO:0000313" key="1">
    <source>
        <dbReference type="EMBL" id="CAJ0947594.1"/>
    </source>
</evidence>
<sequence length="108" mass="12350">MDSLFVTLDGVRRDLPASKPPVFSSFQDYVTGLQTLLTNVTDYIREVETSLIALKVEDLSLNNVNFTEEEKKFTKLSSDKVQNSYVHSLQEVGDLLRKRLETIKKLKL</sequence>
<accession>A0ABN9LRD9</accession>
<evidence type="ECO:0000313" key="2">
    <source>
        <dbReference type="Proteomes" id="UP001176940"/>
    </source>
</evidence>
<comment type="caution">
    <text evidence="1">The sequence shown here is derived from an EMBL/GenBank/DDBJ whole genome shotgun (WGS) entry which is preliminary data.</text>
</comment>
<protein>
    <submittedName>
        <fullName evidence="1">Uncharacterized protein</fullName>
    </submittedName>
</protein>
<name>A0ABN9LRD9_9NEOB</name>
<reference evidence="1" key="1">
    <citation type="submission" date="2023-07" db="EMBL/GenBank/DDBJ databases">
        <authorList>
            <person name="Stuckert A."/>
        </authorList>
    </citation>
    <scope>NUCLEOTIDE SEQUENCE</scope>
</reference>